<reference evidence="2 3" key="1">
    <citation type="submission" date="2019-08" db="EMBL/GenBank/DDBJ databases">
        <title>Complete genome sequence of Candidatus Uab amorphum.</title>
        <authorList>
            <person name="Shiratori T."/>
            <person name="Suzuki S."/>
            <person name="Kakizawa Y."/>
            <person name="Ishida K."/>
        </authorList>
    </citation>
    <scope>NUCLEOTIDE SEQUENCE [LARGE SCALE GENOMIC DNA]</scope>
    <source>
        <strain evidence="2 3">SRT547</strain>
    </source>
</reference>
<dbReference type="InterPro" id="IPR050126">
    <property type="entry name" value="Ap4A_hydrolase"/>
</dbReference>
<dbReference type="GO" id="GO:0016791">
    <property type="term" value="F:phosphatase activity"/>
    <property type="evidence" value="ECO:0007669"/>
    <property type="project" value="TreeGrafter"/>
</dbReference>
<keyword evidence="3" id="KW-1185">Reference proteome</keyword>
<accession>A0A5S9IK17</accession>
<dbReference type="InterPro" id="IPR004843">
    <property type="entry name" value="Calcineurin-like_PHP"/>
</dbReference>
<protein>
    <submittedName>
        <fullName evidence="2">Phosphoesterase</fullName>
    </submittedName>
</protein>
<dbReference type="PANTHER" id="PTHR42850:SF2">
    <property type="entry name" value="BLL5683 PROTEIN"/>
    <property type="match status" value="1"/>
</dbReference>
<dbReference type="SUPFAM" id="SSF56300">
    <property type="entry name" value="Metallo-dependent phosphatases"/>
    <property type="match status" value="1"/>
</dbReference>
<dbReference type="PIRSF" id="PIRSF000883">
    <property type="entry name" value="Pesterase_MJ0912"/>
    <property type="match status" value="1"/>
</dbReference>
<dbReference type="KEGG" id="uam:UABAM_01154"/>
<dbReference type="Gene3D" id="3.60.21.10">
    <property type="match status" value="1"/>
</dbReference>
<evidence type="ECO:0000313" key="2">
    <source>
        <dbReference type="EMBL" id="BBM82811.1"/>
    </source>
</evidence>
<dbReference type="OrthoDB" id="9800565at2"/>
<evidence type="ECO:0000313" key="3">
    <source>
        <dbReference type="Proteomes" id="UP000326354"/>
    </source>
</evidence>
<name>A0A5S9IK17_UABAM</name>
<organism evidence="2 3">
    <name type="scientific">Uabimicrobium amorphum</name>
    <dbReference type="NCBI Taxonomy" id="2596890"/>
    <lineage>
        <taxon>Bacteria</taxon>
        <taxon>Pseudomonadati</taxon>
        <taxon>Planctomycetota</taxon>
        <taxon>Candidatus Uabimicrobiia</taxon>
        <taxon>Candidatus Uabimicrobiales</taxon>
        <taxon>Candidatus Uabimicrobiaceae</taxon>
        <taxon>Candidatus Uabimicrobium</taxon>
    </lineage>
</organism>
<proteinExistence type="predicted"/>
<dbReference type="PANTHER" id="PTHR42850">
    <property type="entry name" value="METALLOPHOSPHOESTERASE"/>
    <property type="match status" value="1"/>
</dbReference>
<dbReference type="Pfam" id="PF00149">
    <property type="entry name" value="Metallophos"/>
    <property type="match status" value="1"/>
</dbReference>
<dbReference type="RefSeq" id="WP_151967038.1">
    <property type="nucleotide sequence ID" value="NZ_AP019860.1"/>
</dbReference>
<dbReference type="InterPro" id="IPR011152">
    <property type="entry name" value="Pesterase_MJ0912"/>
</dbReference>
<dbReference type="CDD" id="cd00838">
    <property type="entry name" value="MPP_superfamily"/>
    <property type="match status" value="1"/>
</dbReference>
<feature type="domain" description="Calcineurin-like phosphoesterase" evidence="1">
    <location>
        <begin position="5"/>
        <end position="175"/>
    </location>
</feature>
<dbReference type="GO" id="GO:0005737">
    <property type="term" value="C:cytoplasm"/>
    <property type="evidence" value="ECO:0007669"/>
    <property type="project" value="TreeGrafter"/>
</dbReference>
<dbReference type="EMBL" id="AP019860">
    <property type="protein sequence ID" value="BBM82811.1"/>
    <property type="molecule type" value="Genomic_DNA"/>
</dbReference>
<dbReference type="InterPro" id="IPR029052">
    <property type="entry name" value="Metallo-depent_PP-like"/>
</dbReference>
<dbReference type="Proteomes" id="UP000326354">
    <property type="component" value="Chromosome"/>
</dbReference>
<dbReference type="AlphaFoldDB" id="A0A5S9IK17"/>
<gene>
    <name evidence="2" type="ORF">UABAM_01154</name>
</gene>
<evidence type="ECO:0000259" key="1">
    <source>
        <dbReference type="Pfam" id="PF00149"/>
    </source>
</evidence>
<sequence length="287" mass="33046">MKKKCAVLSDIHGNLEAFEAVLRDVEKQKVDRIIIIGDTVGYGPNPKECWEKAKKVADILLIGNHEYEILSPGDEMMNPVASEAIRWTGKQLHNLPSWKKLKQEFKKKGAKKLASRKDKETLFVHASPRSPIMEYVCPEDEHLFLAFNRQIDNLLMTFLTQFSENHCFCGHTHVPAILTSYHNSIIFKNIHSWNTKATFIGPKTIFFVPSKKTHVRNIKNKKMIINPGSVGQPRDGSRRASYAIYDGQSVSFFRLNYDWKKTQKKLYATSMKKDVKKFLAERLSRGY</sequence>